<evidence type="ECO:0000256" key="9">
    <source>
        <dbReference type="ARBA" id="ARBA00023316"/>
    </source>
</evidence>
<dbReference type="GO" id="GO:0005975">
    <property type="term" value="P:carbohydrate metabolic process"/>
    <property type="evidence" value="ECO:0007669"/>
    <property type="project" value="InterPro"/>
</dbReference>
<sequence>MNAGKRPIVLASGGTGGHIFPARALAEELTARGFAVTLITDMRGEKYDDLFPGVAILQVKSGSPSVGGLVGKIKAVGALLVGFLQSRKILRRIKPVAVVGFGGYPSMPPAAAAASLGIPLLLHEQNAVLGRVNKLLAGYARIIATSFDNTESPDDEIAGKMVYTGNPVRRAILPLFGKGYRSPAPDGPINLLVLGGSQGATILSEVVPAALIALPDDLKSRLHVTQQCRAEDLETVRARYQENGIDATLARFFDNIPELLENCHLAITRSGASTLSELTVAGRPSLLVPYKHAMDDHQRKNGENAVARGAARLVLQDNFTVEEVSRQLSDLLRHPDLLSVMANAATSLGEIHAAEKLADLVERFKPANNDARKSGKAAA</sequence>
<dbReference type="NCBIfam" id="TIGR01133">
    <property type="entry name" value="murG"/>
    <property type="match status" value="1"/>
</dbReference>
<accession>A0A845MGW5</accession>
<evidence type="ECO:0000256" key="2">
    <source>
        <dbReference type="ARBA" id="ARBA00022618"/>
    </source>
</evidence>
<dbReference type="Gene3D" id="3.40.50.2000">
    <property type="entry name" value="Glycogen Phosphorylase B"/>
    <property type="match status" value="2"/>
</dbReference>
<comment type="similarity">
    <text evidence="10">Belongs to the glycosyltransferase 28 family. MurG subfamily.</text>
</comment>
<protein>
    <recommendedName>
        <fullName evidence="10">UDP-N-acetylglucosamine--N-acetylmuramyl-(pentapeptide) pyrophosphoryl-undecaprenol N-acetylglucosamine transferase</fullName>
        <ecNumber evidence="10">2.4.1.227</ecNumber>
    </recommendedName>
    <alternativeName>
        <fullName evidence="10">Undecaprenyl-PP-MurNAc-pentapeptide-UDPGlcNAc GlcNAc transferase</fullName>
    </alternativeName>
</protein>
<dbReference type="GO" id="GO:0005886">
    <property type="term" value="C:plasma membrane"/>
    <property type="evidence" value="ECO:0007669"/>
    <property type="project" value="UniProtKB-SubCell"/>
</dbReference>
<dbReference type="Proteomes" id="UP000445696">
    <property type="component" value="Unassembled WGS sequence"/>
</dbReference>
<evidence type="ECO:0000313" key="14">
    <source>
        <dbReference type="Proteomes" id="UP000445696"/>
    </source>
</evidence>
<keyword evidence="7 10" id="KW-0472">Membrane</keyword>
<evidence type="ECO:0000256" key="4">
    <source>
        <dbReference type="ARBA" id="ARBA00022679"/>
    </source>
</evidence>
<dbReference type="RefSeq" id="WP_161339037.1">
    <property type="nucleotide sequence ID" value="NZ_JBHSDG010000004.1"/>
</dbReference>
<evidence type="ECO:0000256" key="10">
    <source>
        <dbReference type="HAMAP-Rule" id="MF_00033"/>
    </source>
</evidence>
<reference evidence="13 14" key="1">
    <citation type="journal article" date="2014" name="Int. J. Syst. Evol. Microbiol.">
        <title>Sneathiella chungangensis sp. nov., isolated from a marine sand, and emended description of the genus Sneathiella.</title>
        <authorList>
            <person name="Siamphan C."/>
            <person name="Kim H."/>
            <person name="Lee J.S."/>
            <person name="Kim W."/>
        </authorList>
    </citation>
    <scope>NUCLEOTIDE SEQUENCE [LARGE SCALE GENOMIC DNA]</scope>
    <source>
        <strain evidence="13 14">KCTC 32476</strain>
    </source>
</reference>
<feature type="binding site" evidence="10">
    <location>
        <position position="169"/>
    </location>
    <ligand>
        <name>UDP-N-acetyl-alpha-D-glucosamine</name>
        <dbReference type="ChEBI" id="CHEBI:57705"/>
    </ligand>
</feature>
<evidence type="ECO:0000313" key="13">
    <source>
        <dbReference type="EMBL" id="MZR22576.1"/>
    </source>
</evidence>
<evidence type="ECO:0000256" key="6">
    <source>
        <dbReference type="ARBA" id="ARBA00022984"/>
    </source>
</evidence>
<comment type="caution">
    <text evidence="10">Lacks conserved residue(s) required for the propagation of feature annotation.</text>
</comment>
<dbReference type="InterPro" id="IPR007235">
    <property type="entry name" value="Glyco_trans_28_C"/>
</dbReference>
<feature type="domain" description="Glycosyl transferase family 28 C-terminal" evidence="12">
    <location>
        <begin position="191"/>
        <end position="353"/>
    </location>
</feature>
<dbReference type="Pfam" id="PF04101">
    <property type="entry name" value="Glyco_tran_28_C"/>
    <property type="match status" value="1"/>
</dbReference>
<dbReference type="InterPro" id="IPR006009">
    <property type="entry name" value="GlcNAc_MurG"/>
</dbReference>
<organism evidence="13 14">
    <name type="scientific">Sneathiella chungangensis</name>
    <dbReference type="NCBI Taxonomy" id="1418234"/>
    <lineage>
        <taxon>Bacteria</taxon>
        <taxon>Pseudomonadati</taxon>
        <taxon>Pseudomonadota</taxon>
        <taxon>Alphaproteobacteria</taxon>
        <taxon>Sneathiellales</taxon>
        <taxon>Sneathiellaceae</taxon>
        <taxon>Sneathiella</taxon>
    </lineage>
</organism>
<dbReference type="HAMAP" id="MF_00033">
    <property type="entry name" value="MurG"/>
    <property type="match status" value="1"/>
</dbReference>
<dbReference type="OrthoDB" id="9808936at2"/>
<comment type="subcellular location">
    <subcellularLocation>
        <location evidence="10">Cell membrane</location>
        <topology evidence="10">Peripheral membrane protein</topology>
        <orientation evidence="10">Cytoplasmic side</orientation>
    </subcellularLocation>
</comment>
<dbReference type="PANTHER" id="PTHR21015">
    <property type="entry name" value="UDP-N-ACETYLGLUCOSAMINE--N-ACETYLMURAMYL-(PENTAPEPTIDE) PYROPHOSPHORYL-UNDECAPRENOL N-ACETYLGLUCOSAMINE TRANSFERASE 1"/>
    <property type="match status" value="1"/>
</dbReference>
<evidence type="ECO:0000259" key="11">
    <source>
        <dbReference type="Pfam" id="PF03033"/>
    </source>
</evidence>
<comment type="caution">
    <text evidence="13">The sequence shown here is derived from an EMBL/GenBank/DDBJ whole genome shotgun (WGS) entry which is preliminary data.</text>
</comment>
<dbReference type="UniPathway" id="UPA00219"/>
<name>A0A845MGW5_9PROT</name>
<dbReference type="InterPro" id="IPR004276">
    <property type="entry name" value="GlycoTrans_28_N"/>
</dbReference>
<proteinExistence type="inferred from homology"/>
<dbReference type="GO" id="GO:0008360">
    <property type="term" value="P:regulation of cell shape"/>
    <property type="evidence" value="ECO:0007669"/>
    <property type="project" value="UniProtKB-KW"/>
</dbReference>
<feature type="domain" description="Glycosyltransferase family 28 N-terminal" evidence="11">
    <location>
        <begin position="8"/>
        <end position="143"/>
    </location>
</feature>
<dbReference type="GO" id="GO:0050511">
    <property type="term" value="F:undecaprenyldiphospho-muramoylpentapeptide beta-N-acetylglucosaminyltransferase activity"/>
    <property type="evidence" value="ECO:0007669"/>
    <property type="project" value="UniProtKB-UniRule"/>
</dbReference>
<evidence type="ECO:0000256" key="1">
    <source>
        <dbReference type="ARBA" id="ARBA00022475"/>
    </source>
</evidence>
<keyword evidence="5 10" id="KW-0133">Cell shape</keyword>
<feature type="binding site" evidence="10">
    <location>
        <position position="298"/>
    </location>
    <ligand>
        <name>UDP-N-acetyl-alpha-D-glucosamine</name>
        <dbReference type="ChEBI" id="CHEBI:57705"/>
    </ligand>
</feature>
<keyword evidence="4 10" id="KW-0808">Transferase</keyword>
<dbReference type="EC" id="2.4.1.227" evidence="10"/>
<comment type="function">
    <text evidence="10">Cell wall formation. Catalyzes the transfer of a GlcNAc subunit on undecaprenyl-pyrophosphoryl-MurNAc-pentapeptide (lipid intermediate I) to form undecaprenyl-pyrophosphoryl-MurNAc-(pentapeptide)GlcNAc (lipid intermediate II).</text>
</comment>
<comment type="pathway">
    <text evidence="10">Cell wall biogenesis; peptidoglycan biosynthesis.</text>
</comment>
<feature type="binding site" evidence="10">
    <location>
        <position position="126"/>
    </location>
    <ligand>
        <name>UDP-N-acetyl-alpha-D-glucosamine</name>
        <dbReference type="ChEBI" id="CHEBI:57705"/>
    </ligand>
</feature>
<keyword evidence="1 10" id="KW-1003">Cell membrane</keyword>
<evidence type="ECO:0000259" key="12">
    <source>
        <dbReference type="Pfam" id="PF04101"/>
    </source>
</evidence>
<keyword evidence="9 10" id="KW-0961">Cell wall biogenesis/degradation</keyword>
<comment type="catalytic activity">
    <reaction evidence="10">
        <text>di-trans,octa-cis-undecaprenyl diphospho-N-acetyl-alpha-D-muramoyl-L-alanyl-D-glutamyl-meso-2,6-diaminopimeloyl-D-alanyl-D-alanine + UDP-N-acetyl-alpha-D-glucosamine = di-trans,octa-cis-undecaprenyl diphospho-[N-acetyl-alpha-D-glucosaminyl-(1-&gt;4)]-N-acetyl-alpha-D-muramoyl-L-alanyl-D-glutamyl-meso-2,6-diaminopimeloyl-D-alanyl-D-alanine + UDP + H(+)</text>
        <dbReference type="Rhea" id="RHEA:31227"/>
        <dbReference type="ChEBI" id="CHEBI:15378"/>
        <dbReference type="ChEBI" id="CHEBI:57705"/>
        <dbReference type="ChEBI" id="CHEBI:58223"/>
        <dbReference type="ChEBI" id="CHEBI:61387"/>
        <dbReference type="ChEBI" id="CHEBI:61388"/>
        <dbReference type="EC" id="2.4.1.227"/>
    </reaction>
</comment>
<keyword evidence="14" id="KW-1185">Reference proteome</keyword>
<keyword evidence="6 10" id="KW-0573">Peptidoglycan synthesis</keyword>
<dbReference type="GO" id="GO:0051301">
    <property type="term" value="P:cell division"/>
    <property type="evidence" value="ECO:0007669"/>
    <property type="project" value="UniProtKB-KW"/>
</dbReference>
<keyword evidence="8 10" id="KW-0131">Cell cycle</keyword>
<evidence type="ECO:0000256" key="8">
    <source>
        <dbReference type="ARBA" id="ARBA00023306"/>
    </source>
</evidence>
<evidence type="ECO:0000256" key="3">
    <source>
        <dbReference type="ARBA" id="ARBA00022676"/>
    </source>
</evidence>
<dbReference type="GO" id="GO:0071555">
    <property type="term" value="P:cell wall organization"/>
    <property type="evidence" value="ECO:0007669"/>
    <property type="project" value="UniProtKB-KW"/>
</dbReference>
<evidence type="ECO:0000256" key="7">
    <source>
        <dbReference type="ARBA" id="ARBA00023136"/>
    </source>
</evidence>
<dbReference type="Pfam" id="PF03033">
    <property type="entry name" value="Glyco_transf_28"/>
    <property type="match status" value="1"/>
</dbReference>
<dbReference type="GO" id="GO:0009252">
    <property type="term" value="P:peptidoglycan biosynthetic process"/>
    <property type="evidence" value="ECO:0007669"/>
    <property type="project" value="UniProtKB-UniRule"/>
</dbReference>
<dbReference type="PANTHER" id="PTHR21015:SF22">
    <property type="entry name" value="GLYCOSYLTRANSFERASE"/>
    <property type="match status" value="1"/>
</dbReference>
<evidence type="ECO:0000256" key="5">
    <source>
        <dbReference type="ARBA" id="ARBA00022960"/>
    </source>
</evidence>
<dbReference type="SUPFAM" id="SSF53756">
    <property type="entry name" value="UDP-Glycosyltransferase/glycogen phosphorylase"/>
    <property type="match status" value="1"/>
</dbReference>
<feature type="binding site" evidence="10">
    <location>
        <begin position="15"/>
        <end position="17"/>
    </location>
    <ligand>
        <name>UDP-N-acetyl-alpha-D-glucosamine</name>
        <dbReference type="ChEBI" id="CHEBI:57705"/>
    </ligand>
</feature>
<keyword evidence="3 10" id="KW-0328">Glycosyltransferase</keyword>
<feature type="binding site" evidence="10">
    <location>
        <position position="197"/>
    </location>
    <ligand>
        <name>UDP-N-acetyl-alpha-D-glucosamine</name>
        <dbReference type="ChEBI" id="CHEBI:57705"/>
    </ligand>
</feature>
<keyword evidence="2 10" id="KW-0132">Cell division</keyword>
<dbReference type="CDD" id="cd03785">
    <property type="entry name" value="GT28_MurG"/>
    <property type="match status" value="1"/>
</dbReference>
<dbReference type="AlphaFoldDB" id="A0A845MGW5"/>
<dbReference type="EMBL" id="WTVA01000004">
    <property type="protein sequence ID" value="MZR22576.1"/>
    <property type="molecule type" value="Genomic_DNA"/>
</dbReference>
<gene>
    <name evidence="10 13" type="primary">murG</name>
    <name evidence="13" type="ORF">GQF03_09545</name>
</gene>